<dbReference type="PANTHER" id="PTHR11132">
    <property type="entry name" value="SOLUTE CARRIER FAMILY 35"/>
    <property type="match status" value="1"/>
</dbReference>
<evidence type="ECO:0000313" key="8">
    <source>
        <dbReference type="EMBL" id="CAA7399421.1"/>
    </source>
</evidence>
<feature type="region of interest" description="Disordered" evidence="5">
    <location>
        <begin position="301"/>
        <end position="334"/>
    </location>
</feature>
<gene>
    <name evidence="8" type="ORF">SI8410_07010091</name>
</gene>
<feature type="domain" description="Sugar phosphate transporter" evidence="7">
    <location>
        <begin position="22"/>
        <end position="296"/>
    </location>
</feature>
<keyword evidence="3 6" id="KW-1133">Transmembrane helix</keyword>
<dbReference type="Proteomes" id="UP000663760">
    <property type="component" value="Chromosome 7"/>
</dbReference>
<protein>
    <recommendedName>
        <fullName evidence="7">Sugar phosphate transporter domain-containing protein</fullName>
    </recommendedName>
</protein>
<dbReference type="OrthoDB" id="5547497at2759"/>
<dbReference type="EMBL" id="LR746270">
    <property type="protein sequence ID" value="CAA7399421.1"/>
    <property type="molecule type" value="Genomic_DNA"/>
</dbReference>
<sequence>MRQVKTPAVSNAGAWAMNIISSVSIIMANKQLMAPSGYGFCFATTLTGFHFTVTSLVGWISAKSGYSTPKQVPLWELLRFSIAANLSITGMNFSLMLNSVGFYQISKLSMIPVVCFLEWLLHNKNYSRRVIMSVFVVAFGVGICTVTDLEVNTRGLLCASVAVLSTSLQQIMIGSLQKKYSIGSFELLSNTAPIQAASLLLVGPFADYFLNGYLLLDYDFSYGAILFILLSCTLAVFCNASQYICIGRFSAVSFQVLGHTKTLCVLILGWMLFDSALTVNNVFGMMLAVLGMIFYSSSMEAEKQEQHNPPLPGAEDEEAQPLNDRPDGAGQAKA</sequence>
<feature type="transmembrane region" description="Helical" evidence="6">
    <location>
        <begin position="130"/>
        <end position="148"/>
    </location>
</feature>
<evidence type="ECO:0000259" key="7">
    <source>
        <dbReference type="Pfam" id="PF03151"/>
    </source>
</evidence>
<evidence type="ECO:0000256" key="6">
    <source>
        <dbReference type="SAM" id="Phobius"/>
    </source>
</evidence>
<organism evidence="8 9">
    <name type="scientific">Spirodela intermedia</name>
    <name type="common">Intermediate duckweed</name>
    <dbReference type="NCBI Taxonomy" id="51605"/>
    <lineage>
        <taxon>Eukaryota</taxon>
        <taxon>Viridiplantae</taxon>
        <taxon>Streptophyta</taxon>
        <taxon>Embryophyta</taxon>
        <taxon>Tracheophyta</taxon>
        <taxon>Spermatophyta</taxon>
        <taxon>Magnoliopsida</taxon>
        <taxon>Liliopsida</taxon>
        <taxon>Araceae</taxon>
        <taxon>Lemnoideae</taxon>
        <taxon>Spirodela</taxon>
    </lineage>
</organism>
<feature type="transmembrane region" description="Helical" evidence="6">
    <location>
        <begin position="82"/>
        <end position="103"/>
    </location>
</feature>
<evidence type="ECO:0000256" key="2">
    <source>
        <dbReference type="ARBA" id="ARBA00022692"/>
    </source>
</evidence>
<feature type="transmembrane region" description="Helical" evidence="6">
    <location>
        <begin position="279"/>
        <end position="297"/>
    </location>
</feature>
<dbReference type="AlphaFoldDB" id="A0A7I8KP89"/>
<name>A0A7I8KP89_SPIIN</name>
<evidence type="ECO:0000313" key="9">
    <source>
        <dbReference type="Proteomes" id="UP000663760"/>
    </source>
</evidence>
<feature type="transmembrane region" description="Helical" evidence="6">
    <location>
        <begin position="40"/>
        <end position="62"/>
    </location>
</feature>
<feature type="transmembrane region" description="Helical" evidence="6">
    <location>
        <begin position="220"/>
        <end position="240"/>
    </location>
</feature>
<dbReference type="InterPro" id="IPR004853">
    <property type="entry name" value="Sugar_P_trans_dom"/>
</dbReference>
<evidence type="ECO:0000256" key="3">
    <source>
        <dbReference type="ARBA" id="ARBA00022989"/>
    </source>
</evidence>
<proteinExistence type="predicted"/>
<comment type="subcellular location">
    <subcellularLocation>
        <location evidence="1">Membrane</location>
        <topology evidence="1">Multi-pass membrane protein</topology>
    </subcellularLocation>
</comment>
<evidence type="ECO:0000256" key="1">
    <source>
        <dbReference type="ARBA" id="ARBA00004141"/>
    </source>
</evidence>
<dbReference type="Pfam" id="PF03151">
    <property type="entry name" value="TPT"/>
    <property type="match status" value="1"/>
</dbReference>
<evidence type="ECO:0000256" key="5">
    <source>
        <dbReference type="SAM" id="MobiDB-lite"/>
    </source>
</evidence>
<keyword evidence="4 6" id="KW-0472">Membrane</keyword>
<reference evidence="8" key="1">
    <citation type="submission" date="2020-02" db="EMBL/GenBank/DDBJ databases">
        <authorList>
            <person name="Scholz U."/>
            <person name="Mascher M."/>
            <person name="Fiebig A."/>
        </authorList>
    </citation>
    <scope>NUCLEOTIDE SEQUENCE</scope>
</reference>
<keyword evidence="2 6" id="KW-0812">Transmembrane</keyword>
<feature type="transmembrane region" description="Helical" evidence="6">
    <location>
        <begin position="252"/>
        <end position="273"/>
    </location>
</feature>
<dbReference type="InterPro" id="IPR050186">
    <property type="entry name" value="TPT_transporter"/>
</dbReference>
<accession>A0A7I8KP89</accession>
<evidence type="ECO:0000256" key="4">
    <source>
        <dbReference type="ARBA" id="ARBA00023136"/>
    </source>
</evidence>
<keyword evidence="9" id="KW-1185">Reference proteome</keyword>
<dbReference type="GO" id="GO:0016020">
    <property type="term" value="C:membrane"/>
    <property type="evidence" value="ECO:0007669"/>
    <property type="project" value="UniProtKB-SubCell"/>
</dbReference>